<proteinExistence type="predicted"/>
<name>A0ABM0LU28_SACKO</name>
<keyword evidence="3" id="KW-1185">Reference proteome</keyword>
<reference evidence="4" key="1">
    <citation type="submission" date="2025-08" db="UniProtKB">
        <authorList>
            <consortium name="RefSeq"/>
        </authorList>
    </citation>
    <scope>IDENTIFICATION</scope>
    <source>
        <tissue evidence="4">Testes</tissue>
    </source>
</reference>
<dbReference type="Proteomes" id="UP000694865">
    <property type="component" value="Unplaced"/>
</dbReference>
<keyword evidence="2" id="KW-0677">Repeat</keyword>
<evidence type="ECO:0000313" key="3">
    <source>
        <dbReference type="Proteomes" id="UP000694865"/>
    </source>
</evidence>
<sequence>MGRSSKNVKNLAAEKCLTPLKRHLNESDLDSYYSQPAEWFEDNTINSNNKGSAQKIVLSDCHGDTDSSDNDDDDMKILDTDTASWNTITDTTFNQKIYSVDNICNGHGTVLLNTEAIVNEVVRDIFQSTEYTQDGKLTLQGFHKYVHKSSKIPTSLFKYAAYKPPKQSEDQSQPTVVVEEAWESSPSNEDSDFTDSSVGKVTIIVNKAAEKLGSTSSPTSQTHIWTNVFPENIKTPYTRSKHAACVHEGNVYLYGGRDVNTTLKDLWKYDFIVNTWTLLRCPGDVPPALQEHTMVSYKDCIYIFGGEFGFCSSDETPLWIFNTTEKHWRKHTVECEVEIPSSRRGHTAVLYNSAMHVYGGYIDLKGSTNELWTFDCESKSWHVSYDMEESPPPRHCHSAVVHDRCMWVYGGLTNLTTRGDLWKWNFDTRKWSRIRYRQGPGELHGHSAVMVTNGMLIFGGEDGDRNMKNELWKFDFDCQTWHKISCYNQILPPPKSRHITVAIPTLSSQSPHSDRARSVPNLRRHKPSMDAIIEEAEDKLKRPYSSPPSFQSQETHYFKAKVYPLSPDKEPDVEPLGYQNKSFIEEQKNYNVQILKVECEDNVTESTTPCIIDEIIDLEDQSAGEVITHVQLSDDRRHQKLYENNKQSDTTKECEKLLCTNYDCEVQEITRHHDNPNDTTHQLRNQLVFKKPLTHPVSVPIPGVIRAEQKASSKVMASITQIDESKVDVSDKEPLLNLDGECSGEFSKKTLQANTWVQGFTNDPSSQSESLSRHPGIQSDLTTQSLLKCSHNSGVTLEERPKLHGRSRTLPLPTDLVHITSNKLPNTDHFIVSGRCKEETNRTEKYQVLCDLPQLPTFNLGNGNLLGYFGTYYRCLYVHMYKKNSLILDEAMIFFYQPTGQPTAQQIHRLLAETN</sequence>
<dbReference type="PANTHER" id="PTHR46093:SF18">
    <property type="entry name" value="FIBRONECTIN TYPE-III DOMAIN-CONTAINING PROTEIN"/>
    <property type="match status" value="1"/>
</dbReference>
<evidence type="ECO:0000313" key="4">
    <source>
        <dbReference type="RefSeq" id="XP_006811269.1"/>
    </source>
</evidence>
<evidence type="ECO:0000256" key="2">
    <source>
        <dbReference type="ARBA" id="ARBA00022737"/>
    </source>
</evidence>
<protein>
    <submittedName>
        <fullName evidence="4">Uncharacterized protein LOC102810221</fullName>
    </submittedName>
</protein>
<organism evidence="3 4">
    <name type="scientific">Saccoglossus kowalevskii</name>
    <name type="common">Acorn worm</name>
    <dbReference type="NCBI Taxonomy" id="10224"/>
    <lineage>
        <taxon>Eukaryota</taxon>
        <taxon>Metazoa</taxon>
        <taxon>Hemichordata</taxon>
        <taxon>Enteropneusta</taxon>
        <taxon>Harrimaniidae</taxon>
        <taxon>Saccoglossus</taxon>
    </lineage>
</organism>
<dbReference type="Gene3D" id="2.120.10.80">
    <property type="entry name" value="Kelch-type beta propeller"/>
    <property type="match status" value="2"/>
</dbReference>
<dbReference type="Pfam" id="PF24681">
    <property type="entry name" value="Kelch_KLHDC2_KLHL20_DRC7"/>
    <property type="match status" value="1"/>
</dbReference>
<evidence type="ECO:0000256" key="1">
    <source>
        <dbReference type="ARBA" id="ARBA00022441"/>
    </source>
</evidence>
<accession>A0ABM0LU28</accession>
<dbReference type="InterPro" id="IPR015915">
    <property type="entry name" value="Kelch-typ_b-propeller"/>
</dbReference>
<dbReference type="RefSeq" id="XP_006811269.1">
    <property type="nucleotide sequence ID" value="XM_006811206.1"/>
</dbReference>
<dbReference type="Pfam" id="PF01344">
    <property type="entry name" value="Kelch_1"/>
    <property type="match status" value="1"/>
</dbReference>
<dbReference type="GeneID" id="102810221"/>
<dbReference type="PANTHER" id="PTHR46093">
    <property type="entry name" value="ACYL-COA-BINDING DOMAIN-CONTAINING PROTEIN 5"/>
    <property type="match status" value="1"/>
</dbReference>
<gene>
    <name evidence="4" type="primary">LOC102810221</name>
</gene>
<keyword evidence="1" id="KW-0880">Kelch repeat</keyword>
<dbReference type="SUPFAM" id="SSF117281">
    <property type="entry name" value="Kelch motif"/>
    <property type="match status" value="1"/>
</dbReference>
<dbReference type="InterPro" id="IPR006652">
    <property type="entry name" value="Kelch_1"/>
</dbReference>